<dbReference type="Pfam" id="PF10006">
    <property type="entry name" value="DUF2249"/>
    <property type="match status" value="1"/>
</dbReference>
<evidence type="ECO:0000313" key="4">
    <source>
        <dbReference type="Proteomes" id="UP000008495"/>
    </source>
</evidence>
<sequence>MSDPAANAHPADVAGAHGGGGCGSESPGCDGQGGCGSGGGCGGHLTYVPELDARTLDPMIRQSAIFGVLVGLPPEEAVTVVTDQDPAPIAELLEERLPGEYTVTTETTEDDSYRVTFARI</sequence>
<accession>K6VPG8</accession>
<organism evidence="3 4">
    <name type="scientific">Austwickia chelonae NBRC 105200</name>
    <dbReference type="NCBI Taxonomy" id="1184607"/>
    <lineage>
        <taxon>Bacteria</taxon>
        <taxon>Bacillati</taxon>
        <taxon>Actinomycetota</taxon>
        <taxon>Actinomycetes</taxon>
        <taxon>Micrococcales</taxon>
        <taxon>Dermatophilaceae</taxon>
        <taxon>Austwickia</taxon>
    </lineage>
</organism>
<reference evidence="3 4" key="1">
    <citation type="submission" date="2012-08" db="EMBL/GenBank/DDBJ databases">
        <title>Whole genome shotgun sequence of Austwickia chelonae NBRC 105200.</title>
        <authorList>
            <person name="Yoshida I."/>
            <person name="Hosoyama A."/>
            <person name="Tsuchikane K."/>
            <person name="Katsumata H."/>
            <person name="Ando Y."/>
            <person name="Ohji S."/>
            <person name="Hamada M."/>
            <person name="Tamura T."/>
            <person name="Yamazoe A."/>
            <person name="Yamazaki S."/>
            <person name="Fujita N."/>
        </authorList>
    </citation>
    <scope>NUCLEOTIDE SEQUENCE [LARGE SCALE GENOMIC DNA]</scope>
    <source>
        <strain evidence="3 4">NBRC 105200</strain>
    </source>
</reference>
<dbReference type="Proteomes" id="UP000008495">
    <property type="component" value="Unassembled WGS sequence"/>
</dbReference>
<comment type="caution">
    <text evidence="3">The sequence shown here is derived from an EMBL/GenBank/DDBJ whole genome shotgun (WGS) entry which is preliminary data.</text>
</comment>
<evidence type="ECO:0000259" key="2">
    <source>
        <dbReference type="Pfam" id="PF10006"/>
    </source>
</evidence>
<feature type="region of interest" description="Disordered" evidence="1">
    <location>
        <begin position="1"/>
        <end position="35"/>
    </location>
</feature>
<dbReference type="InterPro" id="IPR018720">
    <property type="entry name" value="DUF2249"/>
</dbReference>
<keyword evidence="4" id="KW-1185">Reference proteome</keyword>
<feature type="domain" description="DUF2249" evidence="2">
    <location>
        <begin position="50"/>
        <end position="119"/>
    </location>
</feature>
<evidence type="ECO:0000256" key="1">
    <source>
        <dbReference type="SAM" id="MobiDB-lite"/>
    </source>
</evidence>
<evidence type="ECO:0000313" key="3">
    <source>
        <dbReference type="EMBL" id="GAB78614.1"/>
    </source>
</evidence>
<proteinExistence type="predicted"/>
<dbReference type="OrthoDB" id="5149284at2"/>
<dbReference type="RefSeq" id="WP_006503370.1">
    <property type="nucleotide sequence ID" value="NZ_BAGZ01000016.1"/>
</dbReference>
<name>K6VPG8_9MICO</name>
<dbReference type="STRING" id="100225.SAMN05421595_2266"/>
<protein>
    <recommendedName>
        <fullName evidence="2">DUF2249 domain-containing protein</fullName>
    </recommendedName>
</protein>
<dbReference type="EMBL" id="BAGZ01000016">
    <property type="protein sequence ID" value="GAB78614.1"/>
    <property type="molecule type" value="Genomic_DNA"/>
</dbReference>
<dbReference type="eggNOG" id="COG4309">
    <property type="taxonomic scope" value="Bacteria"/>
</dbReference>
<gene>
    <name evidence="3" type="ORF">AUCHE_16_00300</name>
</gene>
<dbReference type="AlphaFoldDB" id="K6VPG8"/>